<evidence type="ECO:0000256" key="2">
    <source>
        <dbReference type="ARBA" id="ARBA00023015"/>
    </source>
</evidence>
<accession>A0A917TH33</accession>
<dbReference type="InterPro" id="IPR036388">
    <property type="entry name" value="WH-like_DNA-bd_sf"/>
</dbReference>
<keyword evidence="2 6" id="KW-0805">Transcription regulation</keyword>
<evidence type="ECO:0000256" key="3">
    <source>
        <dbReference type="ARBA" id="ARBA00023082"/>
    </source>
</evidence>
<comment type="caution">
    <text evidence="9">The sequence shown here is derived from an EMBL/GenBank/DDBJ whole genome shotgun (WGS) entry which is preliminary data.</text>
</comment>
<dbReference type="EMBL" id="BMLG01000001">
    <property type="protein sequence ID" value="GGM22638.1"/>
    <property type="molecule type" value="Genomic_DNA"/>
</dbReference>
<dbReference type="AlphaFoldDB" id="A0A917TH33"/>
<dbReference type="NCBIfam" id="TIGR02937">
    <property type="entry name" value="sigma70-ECF"/>
    <property type="match status" value="1"/>
</dbReference>
<dbReference type="InterPro" id="IPR000838">
    <property type="entry name" value="RNA_pol_sigma70_ECF_CS"/>
</dbReference>
<dbReference type="InterPro" id="IPR013249">
    <property type="entry name" value="RNA_pol_sigma70_r4_t2"/>
</dbReference>
<dbReference type="GO" id="GO:0003677">
    <property type="term" value="F:DNA binding"/>
    <property type="evidence" value="ECO:0007669"/>
    <property type="project" value="UniProtKB-KW"/>
</dbReference>
<evidence type="ECO:0000256" key="1">
    <source>
        <dbReference type="ARBA" id="ARBA00010641"/>
    </source>
</evidence>
<feature type="domain" description="RNA polymerase sigma factor 70 region 4 type 2" evidence="8">
    <location>
        <begin position="113"/>
        <end position="163"/>
    </location>
</feature>
<sequence length="176" mass="21174">MKATFEIFYEKYHQDLFQYIFYMVKDKTLTEDIIQEVYIKVLRAHDSFRGESSEKTWLFSIARHTTMDYFRKQQRKRQQIVDFFNWDKSDPQLKDEASLPEEVVILDDEMQTIYKQLDQCSTDQKNVIILRYIQSFSIQETAEIMNCSTSKVKTTQHRALKKLQELMRASNIERGE</sequence>
<dbReference type="Gene3D" id="1.10.1740.10">
    <property type="match status" value="1"/>
</dbReference>
<keyword evidence="3 6" id="KW-0731">Sigma factor</keyword>
<evidence type="ECO:0000256" key="4">
    <source>
        <dbReference type="ARBA" id="ARBA00023125"/>
    </source>
</evidence>
<dbReference type="GO" id="GO:0006950">
    <property type="term" value="P:response to stress"/>
    <property type="evidence" value="ECO:0007669"/>
    <property type="project" value="UniProtKB-ARBA"/>
</dbReference>
<keyword evidence="4 6" id="KW-0238">DNA-binding</keyword>
<dbReference type="GO" id="GO:0016987">
    <property type="term" value="F:sigma factor activity"/>
    <property type="evidence" value="ECO:0007669"/>
    <property type="project" value="UniProtKB-KW"/>
</dbReference>
<dbReference type="Pfam" id="PF08281">
    <property type="entry name" value="Sigma70_r4_2"/>
    <property type="match status" value="1"/>
</dbReference>
<evidence type="ECO:0000313" key="9">
    <source>
        <dbReference type="EMBL" id="GGM22638.1"/>
    </source>
</evidence>
<dbReference type="PROSITE" id="PS01063">
    <property type="entry name" value="SIGMA70_ECF"/>
    <property type="match status" value="1"/>
</dbReference>
<evidence type="ECO:0000256" key="6">
    <source>
        <dbReference type="RuleBase" id="RU000716"/>
    </source>
</evidence>
<feature type="domain" description="RNA polymerase sigma-70 region 2" evidence="7">
    <location>
        <begin position="8"/>
        <end position="75"/>
    </location>
</feature>
<dbReference type="SUPFAM" id="SSF88659">
    <property type="entry name" value="Sigma3 and sigma4 domains of RNA polymerase sigma factors"/>
    <property type="match status" value="1"/>
</dbReference>
<dbReference type="PANTHER" id="PTHR43133">
    <property type="entry name" value="RNA POLYMERASE ECF-TYPE SIGMA FACTO"/>
    <property type="match status" value="1"/>
</dbReference>
<proteinExistence type="inferred from homology"/>
<comment type="similarity">
    <text evidence="1 6">Belongs to the sigma-70 factor family. ECF subfamily.</text>
</comment>
<evidence type="ECO:0000313" key="10">
    <source>
        <dbReference type="Proteomes" id="UP000618460"/>
    </source>
</evidence>
<dbReference type="Proteomes" id="UP000618460">
    <property type="component" value="Unassembled WGS sequence"/>
</dbReference>
<dbReference type="InterPro" id="IPR014284">
    <property type="entry name" value="RNA_pol_sigma-70_dom"/>
</dbReference>
<organism evidence="9 10">
    <name type="scientific">Paraliobacillus quinghaiensis</name>
    <dbReference type="NCBI Taxonomy" id="470815"/>
    <lineage>
        <taxon>Bacteria</taxon>
        <taxon>Bacillati</taxon>
        <taxon>Bacillota</taxon>
        <taxon>Bacilli</taxon>
        <taxon>Bacillales</taxon>
        <taxon>Bacillaceae</taxon>
        <taxon>Paraliobacillus</taxon>
    </lineage>
</organism>
<evidence type="ECO:0000259" key="8">
    <source>
        <dbReference type="Pfam" id="PF08281"/>
    </source>
</evidence>
<dbReference type="InterPro" id="IPR007627">
    <property type="entry name" value="RNA_pol_sigma70_r2"/>
</dbReference>
<evidence type="ECO:0000259" key="7">
    <source>
        <dbReference type="Pfam" id="PF04542"/>
    </source>
</evidence>
<evidence type="ECO:0000256" key="5">
    <source>
        <dbReference type="ARBA" id="ARBA00023163"/>
    </source>
</evidence>
<dbReference type="Pfam" id="PF04542">
    <property type="entry name" value="Sigma70_r2"/>
    <property type="match status" value="1"/>
</dbReference>
<dbReference type="GO" id="GO:0006352">
    <property type="term" value="P:DNA-templated transcription initiation"/>
    <property type="evidence" value="ECO:0007669"/>
    <property type="project" value="InterPro"/>
</dbReference>
<dbReference type="OrthoDB" id="9794508at2"/>
<dbReference type="InterPro" id="IPR013324">
    <property type="entry name" value="RNA_pol_sigma_r3/r4-like"/>
</dbReference>
<dbReference type="InterPro" id="IPR013325">
    <property type="entry name" value="RNA_pol_sigma_r2"/>
</dbReference>
<dbReference type="CDD" id="cd06171">
    <property type="entry name" value="Sigma70_r4"/>
    <property type="match status" value="1"/>
</dbReference>
<dbReference type="RefSeq" id="WP_117152073.1">
    <property type="nucleotide sequence ID" value="NZ_BMLG01000001.1"/>
</dbReference>
<dbReference type="InterPro" id="IPR039425">
    <property type="entry name" value="RNA_pol_sigma-70-like"/>
</dbReference>
<dbReference type="Gene3D" id="1.10.10.10">
    <property type="entry name" value="Winged helix-like DNA-binding domain superfamily/Winged helix DNA-binding domain"/>
    <property type="match status" value="1"/>
</dbReference>
<reference evidence="9" key="1">
    <citation type="journal article" date="2014" name="Int. J. Syst. Evol. Microbiol.">
        <title>Complete genome sequence of Corynebacterium casei LMG S-19264T (=DSM 44701T), isolated from a smear-ripened cheese.</title>
        <authorList>
            <consortium name="US DOE Joint Genome Institute (JGI-PGF)"/>
            <person name="Walter F."/>
            <person name="Albersmeier A."/>
            <person name="Kalinowski J."/>
            <person name="Ruckert C."/>
        </authorList>
    </citation>
    <scope>NUCLEOTIDE SEQUENCE</scope>
    <source>
        <strain evidence="9">CGMCC 1.6333</strain>
    </source>
</reference>
<reference evidence="9" key="2">
    <citation type="submission" date="2020-09" db="EMBL/GenBank/DDBJ databases">
        <authorList>
            <person name="Sun Q."/>
            <person name="Zhou Y."/>
        </authorList>
    </citation>
    <scope>NUCLEOTIDE SEQUENCE</scope>
    <source>
        <strain evidence="9">CGMCC 1.6333</strain>
    </source>
</reference>
<dbReference type="PANTHER" id="PTHR43133:SF60">
    <property type="entry name" value="RNA POLYMERASE SIGMA FACTOR SIGV"/>
    <property type="match status" value="1"/>
</dbReference>
<dbReference type="SUPFAM" id="SSF88946">
    <property type="entry name" value="Sigma2 domain of RNA polymerase sigma factors"/>
    <property type="match status" value="1"/>
</dbReference>
<protein>
    <recommendedName>
        <fullName evidence="6">RNA polymerase sigma factor</fullName>
    </recommendedName>
</protein>
<gene>
    <name evidence="9" type="primary">sigX</name>
    <name evidence="9" type="ORF">GCM10011351_05560</name>
</gene>
<keyword evidence="5 6" id="KW-0804">Transcription</keyword>
<keyword evidence="10" id="KW-1185">Reference proteome</keyword>
<name>A0A917TH33_9BACI</name>